<feature type="signal peptide" evidence="1">
    <location>
        <begin position="1"/>
        <end position="22"/>
    </location>
</feature>
<keyword evidence="1" id="KW-0732">Signal</keyword>
<feature type="chain" id="PRO_5011780112" evidence="1">
    <location>
        <begin position="23"/>
        <end position="105"/>
    </location>
</feature>
<reference evidence="3" key="1">
    <citation type="submission" date="2016-10" db="EMBL/GenBank/DDBJ databases">
        <authorList>
            <person name="Varghese N."/>
            <person name="Submissions S."/>
        </authorList>
    </citation>
    <scope>NUCLEOTIDE SEQUENCE [LARGE SCALE GENOMIC DNA]</scope>
    <source>
        <strain evidence="3">DSM 1565</strain>
    </source>
</reference>
<evidence type="ECO:0000313" key="2">
    <source>
        <dbReference type="EMBL" id="SFV36697.1"/>
    </source>
</evidence>
<sequence length="105" mass="11277">MRTTVKFMAGVAAVAAITSAFGAVDAQALPRCRAPVEGVATATGILGTGSEKARIEARENWKSTVRNLYGPRYADFWNAQGKQWDCKKGAILLAKCVVVAKPCRY</sequence>
<dbReference type="Proteomes" id="UP000199423">
    <property type="component" value="Unassembled WGS sequence"/>
</dbReference>
<protein>
    <submittedName>
        <fullName evidence="2">Uncharacterized protein</fullName>
    </submittedName>
</protein>
<evidence type="ECO:0000256" key="1">
    <source>
        <dbReference type="SAM" id="SignalP"/>
    </source>
</evidence>
<dbReference type="OrthoDB" id="7932798at2"/>
<dbReference type="EMBL" id="FPCH01000003">
    <property type="protein sequence ID" value="SFV36697.1"/>
    <property type="molecule type" value="Genomic_DNA"/>
</dbReference>
<keyword evidence="3" id="KW-1185">Reference proteome</keyword>
<evidence type="ECO:0000313" key="3">
    <source>
        <dbReference type="Proteomes" id="UP000199423"/>
    </source>
</evidence>
<dbReference type="AlphaFoldDB" id="A0A1I7NPS6"/>
<gene>
    <name evidence="2" type="ORF">SAMN04488557_2678</name>
</gene>
<organism evidence="2 3">
    <name type="scientific">Hyphomicrobium facile</name>
    <dbReference type="NCBI Taxonomy" id="51670"/>
    <lineage>
        <taxon>Bacteria</taxon>
        <taxon>Pseudomonadati</taxon>
        <taxon>Pseudomonadota</taxon>
        <taxon>Alphaproteobacteria</taxon>
        <taxon>Hyphomicrobiales</taxon>
        <taxon>Hyphomicrobiaceae</taxon>
        <taxon>Hyphomicrobium</taxon>
    </lineage>
</organism>
<accession>A0A1I7NPS6</accession>
<name>A0A1I7NPS6_9HYPH</name>
<dbReference type="RefSeq" id="WP_092868263.1">
    <property type="nucleotide sequence ID" value="NZ_FPCH01000003.1"/>
</dbReference>
<proteinExistence type="predicted"/>